<evidence type="ECO:0000313" key="1">
    <source>
        <dbReference type="EMBL" id="JAH40230.1"/>
    </source>
</evidence>
<proteinExistence type="predicted"/>
<organism evidence="1">
    <name type="scientific">Anguilla anguilla</name>
    <name type="common">European freshwater eel</name>
    <name type="synonym">Muraena anguilla</name>
    <dbReference type="NCBI Taxonomy" id="7936"/>
    <lineage>
        <taxon>Eukaryota</taxon>
        <taxon>Metazoa</taxon>
        <taxon>Chordata</taxon>
        <taxon>Craniata</taxon>
        <taxon>Vertebrata</taxon>
        <taxon>Euteleostomi</taxon>
        <taxon>Actinopterygii</taxon>
        <taxon>Neopterygii</taxon>
        <taxon>Teleostei</taxon>
        <taxon>Anguilliformes</taxon>
        <taxon>Anguillidae</taxon>
        <taxon>Anguilla</taxon>
    </lineage>
</organism>
<reference evidence="1" key="2">
    <citation type="journal article" date="2015" name="Fish Shellfish Immunol.">
        <title>Early steps in the European eel (Anguilla anguilla)-Vibrio vulnificus interaction in the gills: Role of the RtxA13 toxin.</title>
        <authorList>
            <person name="Callol A."/>
            <person name="Pajuelo D."/>
            <person name="Ebbesson L."/>
            <person name="Teles M."/>
            <person name="MacKenzie S."/>
            <person name="Amaro C."/>
        </authorList>
    </citation>
    <scope>NUCLEOTIDE SEQUENCE</scope>
</reference>
<reference evidence="1" key="1">
    <citation type="submission" date="2014-11" db="EMBL/GenBank/DDBJ databases">
        <authorList>
            <person name="Amaro Gonzalez C."/>
        </authorList>
    </citation>
    <scope>NUCLEOTIDE SEQUENCE</scope>
</reference>
<protein>
    <submittedName>
        <fullName evidence="1">Uncharacterized protein</fullName>
    </submittedName>
</protein>
<accession>A0A0E9SHU8</accession>
<name>A0A0E9SHU8_ANGAN</name>
<sequence>MPTWCLQITLTGASSLRAGSFLSPPQMRLGPRPWKSSGPLHTGCWTHPHTFTLLHKL</sequence>
<dbReference type="EMBL" id="GBXM01068347">
    <property type="protein sequence ID" value="JAH40230.1"/>
    <property type="molecule type" value="Transcribed_RNA"/>
</dbReference>
<dbReference type="AlphaFoldDB" id="A0A0E9SHU8"/>